<evidence type="ECO:0000313" key="3">
    <source>
        <dbReference type="Proteomes" id="UP000289738"/>
    </source>
</evidence>
<evidence type="ECO:0000313" key="2">
    <source>
        <dbReference type="EMBL" id="RYR76845.1"/>
    </source>
</evidence>
<keyword evidence="3" id="KW-1185">Reference proteome</keyword>
<comment type="caution">
    <text evidence="2">The sequence shown here is derived from an EMBL/GenBank/DDBJ whole genome shotgun (WGS) entry which is preliminary data.</text>
</comment>
<organism evidence="2 3">
    <name type="scientific">Arachis hypogaea</name>
    <name type="common">Peanut</name>
    <dbReference type="NCBI Taxonomy" id="3818"/>
    <lineage>
        <taxon>Eukaryota</taxon>
        <taxon>Viridiplantae</taxon>
        <taxon>Streptophyta</taxon>
        <taxon>Embryophyta</taxon>
        <taxon>Tracheophyta</taxon>
        <taxon>Spermatophyta</taxon>
        <taxon>Magnoliopsida</taxon>
        <taxon>eudicotyledons</taxon>
        <taxon>Gunneridae</taxon>
        <taxon>Pentapetalae</taxon>
        <taxon>rosids</taxon>
        <taxon>fabids</taxon>
        <taxon>Fabales</taxon>
        <taxon>Fabaceae</taxon>
        <taxon>Papilionoideae</taxon>
        <taxon>50 kb inversion clade</taxon>
        <taxon>dalbergioids sensu lato</taxon>
        <taxon>Dalbergieae</taxon>
        <taxon>Pterocarpus clade</taxon>
        <taxon>Arachis</taxon>
    </lineage>
</organism>
<gene>
    <name evidence="2" type="ORF">Ahy_A01g001374</name>
</gene>
<proteinExistence type="predicted"/>
<feature type="compositionally biased region" description="Polar residues" evidence="1">
    <location>
        <begin position="7"/>
        <end position="19"/>
    </location>
</feature>
<sequence>MKASGTEIPNNKKTRSNIVPNGMALEDPWNQTRAFSKKNTANAVAGNIKAVLRRRTEVYPATGPISIQWNSINLINLLPFEGDRIPRAAKTTVTRTVPNN</sequence>
<protein>
    <submittedName>
        <fullName evidence="2">Uncharacterized protein</fullName>
    </submittedName>
</protein>
<name>A0A445EN03_ARAHY</name>
<reference evidence="2 3" key="1">
    <citation type="submission" date="2019-01" db="EMBL/GenBank/DDBJ databases">
        <title>Sequencing of cultivated peanut Arachis hypogaea provides insights into genome evolution and oil improvement.</title>
        <authorList>
            <person name="Chen X."/>
        </authorList>
    </citation>
    <scope>NUCLEOTIDE SEQUENCE [LARGE SCALE GENOMIC DNA]</scope>
    <source>
        <strain evidence="3">cv. Fuhuasheng</strain>
        <tissue evidence="2">Leaves</tissue>
    </source>
</reference>
<dbReference type="AlphaFoldDB" id="A0A445EN03"/>
<dbReference type="EMBL" id="SDMP01000001">
    <property type="protein sequence ID" value="RYR76845.1"/>
    <property type="molecule type" value="Genomic_DNA"/>
</dbReference>
<dbReference type="Proteomes" id="UP000289738">
    <property type="component" value="Chromosome A01"/>
</dbReference>
<accession>A0A445EN03</accession>
<feature type="region of interest" description="Disordered" evidence="1">
    <location>
        <begin position="1"/>
        <end position="25"/>
    </location>
</feature>
<evidence type="ECO:0000256" key="1">
    <source>
        <dbReference type="SAM" id="MobiDB-lite"/>
    </source>
</evidence>